<evidence type="ECO:0000256" key="2">
    <source>
        <dbReference type="ARBA" id="ARBA00004319"/>
    </source>
</evidence>
<feature type="chain" id="PRO_5007843678" description="protein disulfide-isomerase" evidence="12">
    <location>
        <begin position="21"/>
        <end position="500"/>
    </location>
</feature>
<evidence type="ECO:0000256" key="5">
    <source>
        <dbReference type="ARBA" id="ARBA00022729"/>
    </source>
</evidence>
<keyword evidence="10" id="KW-1015">Disulfide bond</keyword>
<keyword evidence="8" id="KW-0413">Isomerase</keyword>
<dbReference type="EMBL" id="LT554985">
    <property type="protein sequence ID" value="SAM09053.1"/>
    <property type="molecule type" value="Genomic_DNA"/>
</dbReference>
<evidence type="ECO:0000256" key="6">
    <source>
        <dbReference type="ARBA" id="ARBA00022737"/>
    </source>
</evidence>
<proteinExistence type="inferred from homology"/>
<dbReference type="InParanoid" id="A0A163KLL1"/>
<keyword evidence="5 12" id="KW-0732">Signal</keyword>
<keyword evidence="6" id="KW-0677">Repeat</keyword>
<dbReference type="NCBIfam" id="TIGR01130">
    <property type="entry name" value="ER_PDI_fam"/>
    <property type="match status" value="1"/>
</dbReference>
<dbReference type="InterPro" id="IPR013766">
    <property type="entry name" value="Thioredoxin_domain"/>
</dbReference>
<dbReference type="CDD" id="cd02961">
    <property type="entry name" value="PDI_a_family"/>
    <property type="match status" value="1"/>
</dbReference>
<dbReference type="OMA" id="REDYVWS"/>
<feature type="disulfide bond" description="Redox-active" evidence="10">
    <location>
        <begin position="57"/>
        <end position="60"/>
    </location>
</feature>
<accession>A0A163KLL1</accession>
<dbReference type="EC" id="5.3.4.1" evidence="4"/>
<evidence type="ECO:0000256" key="11">
    <source>
        <dbReference type="SAM" id="MobiDB-lite"/>
    </source>
</evidence>
<dbReference type="CDD" id="cd02981">
    <property type="entry name" value="PDI_b_family"/>
    <property type="match status" value="1"/>
</dbReference>
<feature type="disulfide bond" description="Redox-active" evidence="10">
    <location>
        <begin position="385"/>
        <end position="388"/>
    </location>
</feature>
<feature type="region of interest" description="Disordered" evidence="11">
    <location>
        <begin position="471"/>
        <end position="500"/>
    </location>
</feature>
<gene>
    <name evidence="14" type="primary">ABSGL_14727.1 scaffold 14966</name>
</gene>
<comment type="subcellular location">
    <subcellularLocation>
        <location evidence="2">Endoplasmic reticulum lumen</location>
    </subcellularLocation>
</comment>
<evidence type="ECO:0000256" key="12">
    <source>
        <dbReference type="SAM" id="SignalP"/>
    </source>
</evidence>
<comment type="catalytic activity">
    <reaction evidence="1">
        <text>Catalyzes the rearrangement of -S-S- bonds in proteins.</text>
        <dbReference type="EC" id="5.3.4.1"/>
    </reaction>
</comment>
<dbReference type="OrthoDB" id="427280at2759"/>
<dbReference type="GO" id="GO:0034976">
    <property type="term" value="P:response to endoplasmic reticulum stress"/>
    <property type="evidence" value="ECO:0007669"/>
    <property type="project" value="TreeGrafter"/>
</dbReference>
<dbReference type="PANTHER" id="PTHR18929:SF132">
    <property type="entry name" value="PROTEIN DISULFIDE-ISOMERASE A3"/>
    <property type="match status" value="1"/>
</dbReference>
<evidence type="ECO:0000313" key="15">
    <source>
        <dbReference type="Proteomes" id="UP000078561"/>
    </source>
</evidence>
<dbReference type="Gene3D" id="3.40.30.10">
    <property type="entry name" value="Glutaredoxin"/>
    <property type="match status" value="4"/>
</dbReference>
<dbReference type="SUPFAM" id="SSF52833">
    <property type="entry name" value="Thioredoxin-like"/>
    <property type="match status" value="4"/>
</dbReference>
<feature type="domain" description="Thioredoxin" evidence="13">
    <location>
        <begin position="335"/>
        <end position="469"/>
    </location>
</feature>
<reference evidence="14" key="1">
    <citation type="submission" date="2016-04" db="EMBL/GenBank/DDBJ databases">
        <authorList>
            <person name="Evans L.H."/>
            <person name="Alamgir A."/>
            <person name="Owens N."/>
            <person name="Weber N.D."/>
            <person name="Virtaneva K."/>
            <person name="Barbian K."/>
            <person name="Babar A."/>
            <person name="Rosenke K."/>
        </authorList>
    </citation>
    <scope>NUCLEOTIDE SEQUENCE [LARGE SCALE GENOMIC DNA]</scope>
    <source>
        <strain evidence="14">CBS 101.48</strain>
    </source>
</reference>
<dbReference type="Pfam" id="PF13848">
    <property type="entry name" value="Thioredoxin_6"/>
    <property type="match status" value="1"/>
</dbReference>
<dbReference type="PROSITE" id="PS00194">
    <property type="entry name" value="THIOREDOXIN_1"/>
    <property type="match status" value="2"/>
</dbReference>
<evidence type="ECO:0000256" key="10">
    <source>
        <dbReference type="PIRSR" id="PIRSR605792-51"/>
    </source>
</evidence>
<dbReference type="PRINTS" id="PR00421">
    <property type="entry name" value="THIOREDOXIN"/>
</dbReference>
<protein>
    <recommendedName>
        <fullName evidence="4">protein disulfide-isomerase</fullName>
        <ecNumber evidence="4">5.3.4.1</ecNumber>
    </recommendedName>
</protein>
<dbReference type="AlphaFoldDB" id="A0A163KLL1"/>
<evidence type="ECO:0000259" key="13">
    <source>
        <dbReference type="PROSITE" id="PS51352"/>
    </source>
</evidence>
<dbReference type="CDD" id="cd02995">
    <property type="entry name" value="PDI_a_PDI_a'_C"/>
    <property type="match status" value="1"/>
</dbReference>
<keyword evidence="9 10" id="KW-0676">Redox-active center</keyword>
<sequence>MRPLSCLVTGLAFLTSLAHSHSNDTATSNVLTLTEETFDDALTAHPLLFVKFYTPWCGYCKALEPEYEAAAEQMAGGAFHTTVLAQVDCSVHEELCIDQDINSFPTLKFFRSGIPTIYDGPRQTTGLLRYLERQSLPALTWVNDTMHLEAFVRSDPVVVVGSSADHDSDFYSKFHGLAEQARDRYLFGWQPSSSPDSVVLYTPSTQDVYTGDLLDTDAIQRFIRQHLTPLFGSIGPDNYIDYEEAELPLAYLFVSSESMLAGLTPPLLALAQQHRGAINFVYIDADAYPEQAEYLGINMTAPVWPAFVIQDPQSRRYILPTTTTAETIDDHVAKYLQNALVPFIESDPVPETNDGPVKVVVGSQYNALVTRSDTDVLLEVYAPWCGHCKALAPVWTQLGELVRDQGYPLTVAKMDGTSNDIPMDDPATFEVDGFPAIAYIQASTHRVALFAGDDRSLAALADFVHEQKGIRLEVPGSNGSSDDDGTDDTPPRNSQRHDEL</sequence>
<dbReference type="GO" id="GO:0003756">
    <property type="term" value="F:protein disulfide isomerase activity"/>
    <property type="evidence" value="ECO:0007669"/>
    <property type="project" value="UniProtKB-EC"/>
</dbReference>
<evidence type="ECO:0000256" key="9">
    <source>
        <dbReference type="ARBA" id="ARBA00023284"/>
    </source>
</evidence>
<dbReference type="GO" id="GO:0006457">
    <property type="term" value="P:protein folding"/>
    <property type="evidence" value="ECO:0007669"/>
    <property type="project" value="TreeGrafter"/>
</dbReference>
<dbReference type="Proteomes" id="UP000078561">
    <property type="component" value="Unassembled WGS sequence"/>
</dbReference>
<feature type="signal peptide" evidence="12">
    <location>
        <begin position="1"/>
        <end position="20"/>
    </location>
</feature>
<evidence type="ECO:0000313" key="14">
    <source>
        <dbReference type="EMBL" id="SAM09053.1"/>
    </source>
</evidence>
<dbReference type="PROSITE" id="PS51352">
    <property type="entry name" value="THIOREDOXIN_2"/>
    <property type="match status" value="2"/>
</dbReference>
<evidence type="ECO:0000256" key="7">
    <source>
        <dbReference type="ARBA" id="ARBA00022824"/>
    </source>
</evidence>
<evidence type="ECO:0000256" key="3">
    <source>
        <dbReference type="ARBA" id="ARBA00006347"/>
    </source>
</evidence>
<evidence type="ECO:0000256" key="8">
    <source>
        <dbReference type="ARBA" id="ARBA00023235"/>
    </source>
</evidence>
<dbReference type="PANTHER" id="PTHR18929">
    <property type="entry name" value="PROTEIN DISULFIDE ISOMERASE"/>
    <property type="match status" value="1"/>
</dbReference>
<evidence type="ECO:0000256" key="4">
    <source>
        <dbReference type="ARBA" id="ARBA00012723"/>
    </source>
</evidence>
<dbReference type="CDD" id="cd02982">
    <property type="entry name" value="PDI_b'_family"/>
    <property type="match status" value="1"/>
</dbReference>
<keyword evidence="15" id="KW-1185">Reference proteome</keyword>
<name>A0A163KLL1_ABSGL</name>
<comment type="similarity">
    <text evidence="3">Belongs to the protein disulfide isomerase family.</text>
</comment>
<evidence type="ECO:0000256" key="1">
    <source>
        <dbReference type="ARBA" id="ARBA00001182"/>
    </source>
</evidence>
<dbReference type="GO" id="GO:0005788">
    <property type="term" value="C:endoplasmic reticulum lumen"/>
    <property type="evidence" value="ECO:0007669"/>
    <property type="project" value="UniProtKB-SubCell"/>
</dbReference>
<dbReference type="InterPro" id="IPR036249">
    <property type="entry name" value="Thioredoxin-like_sf"/>
</dbReference>
<feature type="domain" description="Thioredoxin" evidence="13">
    <location>
        <begin position="20"/>
        <end position="136"/>
    </location>
</feature>
<keyword evidence="7" id="KW-0256">Endoplasmic reticulum</keyword>
<dbReference type="STRING" id="4829.A0A163KLL1"/>
<organism evidence="14">
    <name type="scientific">Absidia glauca</name>
    <name type="common">Pin mould</name>
    <dbReference type="NCBI Taxonomy" id="4829"/>
    <lineage>
        <taxon>Eukaryota</taxon>
        <taxon>Fungi</taxon>
        <taxon>Fungi incertae sedis</taxon>
        <taxon>Mucoromycota</taxon>
        <taxon>Mucoromycotina</taxon>
        <taxon>Mucoromycetes</taxon>
        <taxon>Mucorales</taxon>
        <taxon>Cunninghamellaceae</taxon>
        <taxon>Absidia</taxon>
    </lineage>
</organism>
<dbReference type="InterPro" id="IPR017937">
    <property type="entry name" value="Thioredoxin_CS"/>
</dbReference>
<dbReference type="Pfam" id="PF00085">
    <property type="entry name" value="Thioredoxin"/>
    <property type="match status" value="2"/>
</dbReference>
<dbReference type="InterPro" id="IPR005792">
    <property type="entry name" value="Prot_disulphide_isomerase"/>
</dbReference>